<dbReference type="GO" id="GO:0004843">
    <property type="term" value="F:cysteine-type deubiquitinase activity"/>
    <property type="evidence" value="ECO:0007669"/>
    <property type="project" value="TreeGrafter"/>
</dbReference>
<dbReference type="GO" id="GO:0043130">
    <property type="term" value="F:ubiquitin binding"/>
    <property type="evidence" value="ECO:0007669"/>
    <property type="project" value="TreeGrafter"/>
</dbReference>
<dbReference type="InterPro" id="IPR019400">
    <property type="entry name" value="Peptidase_C65_otubain"/>
</dbReference>
<keyword evidence="1" id="KW-0175">Coiled coil</keyword>
<keyword evidence="2" id="KW-0812">Transmembrane</keyword>
<accession>A0A8S1SLW7</accession>
<keyword evidence="2" id="KW-1133">Transmembrane helix</keyword>
<feature type="coiled-coil region" evidence="1">
    <location>
        <begin position="311"/>
        <end position="360"/>
    </location>
</feature>
<sequence length="635" mass="75944">MTSQDQEDGLFNYIIEPIGNLNNIFIMLAYVFIVLIVFQIIQYLMRKLIKEFKKLFESYDKMIKQLQQQLEQQQKICQNNQQKILNDEQQKQIKDFLEVTLKEKLSSINCSQNNTFQDEIQKINQTISEQQHKIEQNYQQIQDEMKEKGQKLFQEEIKQLKNQFSEQNQQSQEEIKKLNDQFSEQIEEIKKLNDQLSKLNSEINGMKEEIKKLNNKFNNQNLEISKINGIEENIRQWNDQLSQYNLEINGIEEKIRQMNDKFNNQNLEINKIFGMEQELQIQRSDIQKLITQNVNKNEIDNQNKQDMLQVQSMLQAEILKLNNEVQDLKKIKEFNIQSEFQRIEQKIENIDLEQQNLIKKSSLILPSPPKPPQDVINFGDTIISSLYNKTCRQRFVEPLYRLFVSDILSTADLIQEYGMNKLEIKTQLKQFLGGMRRSRGDGNCFYTSFVFQYLDFMINMTKKEQFQELIQLIQRLPFEIFFEDEQYNQNDFDNLKEKFIKICQQLRQQKKMDRQKLFCEYFKDEQNEFYGLSIVFLRNLAFKYCSENEQVSSIFQAQGLNLQQELLQWEFDCQSNEAIIKLLSENLNIHTIQFAFAPKEQTLKILQYNECPDPMLKIYLLFRPGHYNIGVPKQK</sequence>
<gene>
    <name evidence="3" type="ORF">PPENT_87.1.T0090337</name>
</gene>
<dbReference type="OrthoDB" id="18915at2759"/>
<proteinExistence type="predicted"/>
<keyword evidence="2" id="KW-0472">Membrane</keyword>
<feature type="coiled-coil region" evidence="1">
    <location>
        <begin position="113"/>
        <end position="268"/>
    </location>
</feature>
<protein>
    <submittedName>
        <fullName evidence="3">Uncharacterized protein</fullName>
    </submittedName>
</protein>
<dbReference type="GO" id="GO:0005634">
    <property type="term" value="C:nucleus"/>
    <property type="evidence" value="ECO:0007669"/>
    <property type="project" value="TreeGrafter"/>
</dbReference>
<evidence type="ECO:0000256" key="1">
    <source>
        <dbReference type="SAM" id="Coils"/>
    </source>
</evidence>
<evidence type="ECO:0000256" key="2">
    <source>
        <dbReference type="SAM" id="Phobius"/>
    </source>
</evidence>
<evidence type="ECO:0000313" key="3">
    <source>
        <dbReference type="EMBL" id="CAD8140898.1"/>
    </source>
</evidence>
<dbReference type="CDD" id="cd22749">
    <property type="entry name" value="Otubain_C65"/>
    <property type="match status" value="1"/>
</dbReference>
<dbReference type="Proteomes" id="UP000689195">
    <property type="component" value="Unassembled WGS sequence"/>
</dbReference>
<evidence type="ECO:0000313" key="4">
    <source>
        <dbReference type="Proteomes" id="UP000689195"/>
    </source>
</evidence>
<dbReference type="PANTHER" id="PTHR12931:SF15">
    <property type="entry name" value="UBIQUITIN THIOESTERASE OTUBAIN-LIKE"/>
    <property type="match status" value="1"/>
</dbReference>
<feature type="transmembrane region" description="Helical" evidence="2">
    <location>
        <begin position="24"/>
        <end position="45"/>
    </location>
</feature>
<dbReference type="PANTHER" id="PTHR12931">
    <property type="entry name" value="UBIQUITIN THIOLESTERASE PROTEIN OTUB"/>
    <property type="match status" value="1"/>
</dbReference>
<keyword evidence="4" id="KW-1185">Reference proteome</keyword>
<feature type="coiled-coil region" evidence="1">
    <location>
        <begin position="49"/>
        <end position="83"/>
    </location>
</feature>
<dbReference type="Pfam" id="PF10275">
    <property type="entry name" value="Peptidase_C65"/>
    <property type="match status" value="1"/>
</dbReference>
<dbReference type="EMBL" id="CAJJDO010000009">
    <property type="protein sequence ID" value="CAD8140898.1"/>
    <property type="molecule type" value="Genomic_DNA"/>
</dbReference>
<name>A0A8S1SLW7_9CILI</name>
<dbReference type="GO" id="GO:0071108">
    <property type="term" value="P:protein K48-linked deubiquitination"/>
    <property type="evidence" value="ECO:0007669"/>
    <property type="project" value="TreeGrafter"/>
</dbReference>
<reference evidence="3" key="1">
    <citation type="submission" date="2021-01" db="EMBL/GenBank/DDBJ databases">
        <authorList>
            <consortium name="Genoscope - CEA"/>
            <person name="William W."/>
        </authorList>
    </citation>
    <scope>NUCLEOTIDE SEQUENCE</scope>
</reference>
<organism evidence="3 4">
    <name type="scientific">Paramecium pentaurelia</name>
    <dbReference type="NCBI Taxonomy" id="43138"/>
    <lineage>
        <taxon>Eukaryota</taxon>
        <taxon>Sar</taxon>
        <taxon>Alveolata</taxon>
        <taxon>Ciliophora</taxon>
        <taxon>Intramacronucleata</taxon>
        <taxon>Oligohymenophorea</taxon>
        <taxon>Peniculida</taxon>
        <taxon>Parameciidae</taxon>
        <taxon>Paramecium</taxon>
    </lineage>
</organism>
<dbReference type="AlphaFoldDB" id="A0A8S1SLW7"/>
<comment type="caution">
    <text evidence="3">The sequence shown here is derived from an EMBL/GenBank/DDBJ whole genome shotgun (WGS) entry which is preliminary data.</text>
</comment>